<accession>A0A9N7Z3I7</accession>
<name>A0A9N7Z3I7_PLEPL</name>
<gene>
    <name evidence="5" type="ORF">PLEPLA_LOCUS36313</name>
</gene>
<sequence>MGNSCCRNESPCGSAEERSVLLKNDSKATVPAGGTVEEGTCGPDGDDDMRKTHDKADIKVEEKPELVLVKLSPENGKTEPNNTQENGPLKTESIQTAPPSTICNDVKLEENSTRAQDEVLKEPSDDGEPAEPLEGTLDSQQKVNAAADWEVFTETNVVPEEETPASVQDEVTDGFLLTAQSVSVEEPLPPPETTSNTEHVTEHTSHHDDEEEAGSKVMFDEAVNEPSGELSANSEVSVPNIEPAAAAGQVMPVSVVSEEADGETPSCAVTEDSEDGCSSVLEQVVPEAIESHDVSESSLGSGRDHSGEERDSVNSLGESETAALAEATESLKSDQSVQPESECSDTNLKDVSSLENDRQDTGEETKLEEQDEDEDVAKMKDDEVKEEEEEKKEVEVEENAPSETQAVKDSQMQEVTGKEEQPEGSTAADVQVEVETVPEKEESDEAHLQDSDEDLYRGAEELSESQHNEPGPTSVFETTLLKVEDRCSLAPAVDILWYSEREWKGNTAKSVLIRKGYKEMSQRFSSLRRVRGDNYCALRATLFQVLSHSTQLPVWLQEDDATMLPEHLETQEGLISQWTFPGQCQRGDGPEDVTQQLKSYMELLRNKWQAAVDCSSAAERHQLCERVFQGGEEELGLLEALKLLMLGRAVELHGCMQAGGDVPLFCWLLFARDSSDCPRSFLCNHLSHVGLSAGLEQVEMFLLGYALHCTLQVYRLYKADTEEFVTFYPDDHKDDWPSVCLVTEDDRHYNVPVMEAAELQEELDSS</sequence>
<dbReference type="Proteomes" id="UP001153269">
    <property type="component" value="Unassembled WGS sequence"/>
</dbReference>
<dbReference type="InterPro" id="IPR023235">
    <property type="entry name" value="FAM105"/>
</dbReference>
<comment type="subcellular location">
    <subcellularLocation>
        <location evidence="1">Cytoplasm</location>
    </subcellularLocation>
</comment>
<feature type="compositionally biased region" description="Basic and acidic residues" evidence="4">
    <location>
        <begin position="302"/>
        <end position="312"/>
    </location>
</feature>
<feature type="compositionally biased region" description="Low complexity" evidence="4">
    <location>
        <begin position="318"/>
        <end position="330"/>
    </location>
</feature>
<keyword evidence="6" id="KW-1185">Reference proteome</keyword>
<evidence type="ECO:0000313" key="5">
    <source>
        <dbReference type="EMBL" id="CAB1448663.1"/>
    </source>
</evidence>
<protein>
    <submittedName>
        <fullName evidence="5">Uncharacterized protein</fullName>
    </submittedName>
</protein>
<feature type="compositionally biased region" description="Polar residues" evidence="4">
    <location>
        <begin position="78"/>
        <end position="103"/>
    </location>
</feature>
<feature type="compositionally biased region" description="Basic and acidic residues" evidence="4">
    <location>
        <begin position="437"/>
        <end position="452"/>
    </location>
</feature>
<dbReference type="PRINTS" id="PR02055">
    <property type="entry name" value="PROTEINF105"/>
</dbReference>
<feature type="compositionally biased region" description="Basic and acidic residues" evidence="4">
    <location>
        <begin position="199"/>
        <end position="208"/>
    </location>
</feature>
<dbReference type="PANTHER" id="PTHR33662">
    <property type="entry name" value="OTU DEUBIQUITINASE WITH LINEAR LINKAGE-SPECIFICITY A-RELATED"/>
    <property type="match status" value="1"/>
</dbReference>
<feature type="region of interest" description="Disordered" evidence="4">
    <location>
        <begin position="1"/>
        <end position="143"/>
    </location>
</feature>
<feature type="compositionally biased region" description="Basic and acidic residues" evidence="4">
    <location>
        <begin position="355"/>
        <end position="368"/>
    </location>
</feature>
<dbReference type="PRINTS" id="PR02056">
    <property type="entry name" value="PROTEINF105A"/>
</dbReference>
<dbReference type="AlphaFoldDB" id="A0A9N7Z3I7"/>
<feature type="compositionally biased region" description="Acidic residues" evidence="4">
    <location>
        <begin position="384"/>
        <end position="400"/>
    </location>
</feature>
<evidence type="ECO:0000256" key="4">
    <source>
        <dbReference type="SAM" id="MobiDB-lite"/>
    </source>
</evidence>
<dbReference type="InterPro" id="IPR023236">
    <property type="entry name" value="OTULINL"/>
</dbReference>
<dbReference type="EMBL" id="CADEAL010003985">
    <property type="protein sequence ID" value="CAB1448663.1"/>
    <property type="molecule type" value="Genomic_DNA"/>
</dbReference>
<keyword evidence="3" id="KW-0963">Cytoplasm</keyword>
<dbReference type="GO" id="GO:0005737">
    <property type="term" value="C:cytoplasm"/>
    <property type="evidence" value="ECO:0007669"/>
    <property type="project" value="UniProtKB-SubCell"/>
</dbReference>
<feature type="region of interest" description="Disordered" evidence="4">
    <location>
        <begin position="249"/>
        <end position="452"/>
    </location>
</feature>
<dbReference type="Pfam" id="PF16218">
    <property type="entry name" value="Peptidase_C101"/>
    <property type="match status" value="1"/>
</dbReference>
<proteinExistence type="inferred from homology"/>
<evidence type="ECO:0000256" key="3">
    <source>
        <dbReference type="ARBA" id="ARBA00022490"/>
    </source>
</evidence>
<feature type="region of interest" description="Disordered" evidence="4">
    <location>
        <begin position="184"/>
        <end position="237"/>
    </location>
</feature>
<evidence type="ECO:0000256" key="1">
    <source>
        <dbReference type="ARBA" id="ARBA00004496"/>
    </source>
</evidence>
<evidence type="ECO:0000313" key="6">
    <source>
        <dbReference type="Proteomes" id="UP001153269"/>
    </source>
</evidence>
<feature type="compositionally biased region" description="Polar residues" evidence="4">
    <location>
        <begin position="401"/>
        <end position="414"/>
    </location>
</feature>
<evidence type="ECO:0000256" key="2">
    <source>
        <dbReference type="ARBA" id="ARBA00010267"/>
    </source>
</evidence>
<feature type="compositionally biased region" description="Basic and acidic residues" evidence="4">
    <location>
        <begin position="106"/>
        <end position="124"/>
    </location>
</feature>
<comment type="similarity">
    <text evidence="2">Belongs to the peptidase C65 family. Otulin subfamily.</text>
</comment>
<feature type="compositionally biased region" description="Basic and acidic residues" evidence="4">
    <location>
        <begin position="48"/>
        <end position="65"/>
    </location>
</feature>
<feature type="compositionally biased region" description="Polar residues" evidence="4">
    <location>
        <begin position="333"/>
        <end position="354"/>
    </location>
</feature>
<feature type="compositionally biased region" description="Basic and acidic residues" evidence="4">
    <location>
        <begin position="15"/>
        <end position="26"/>
    </location>
</feature>
<dbReference type="PANTHER" id="PTHR33662:SF3">
    <property type="entry name" value="FIBROUS SHEATH CABYR-BINDING PROTEIN-LIKE-RELATED"/>
    <property type="match status" value="1"/>
</dbReference>
<comment type="caution">
    <text evidence="5">The sequence shown here is derived from an EMBL/GenBank/DDBJ whole genome shotgun (WGS) entry which is preliminary data.</text>
</comment>
<dbReference type="GO" id="GO:0004843">
    <property type="term" value="F:cysteine-type deubiquitinase activity"/>
    <property type="evidence" value="ECO:0007669"/>
    <property type="project" value="TreeGrafter"/>
</dbReference>
<dbReference type="GO" id="GO:1990108">
    <property type="term" value="P:protein linear deubiquitination"/>
    <property type="evidence" value="ECO:0007669"/>
    <property type="project" value="TreeGrafter"/>
</dbReference>
<reference evidence="5" key="1">
    <citation type="submission" date="2020-03" db="EMBL/GenBank/DDBJ databases">
        <authorList>
            <person name="Weist P."/>
        </authorList>
    </citation>
    <scope>NUCLEOTIDE SEQUENCE</scope>
</reference>
<organism evidence="5 6">
    <name type="scientific">Pleuronectes platessa</name>
    <name type="common">European plaice</name>
    <dbReference type="NCBI Taxonomy" id="8262"/>
    <lineage>
        <taxon>Eukaryota</taxon>
        <taxon>Metazoa</taxon>
        <taxon>Chordata</taxon>
        <taxon>Craniata</taxon>
        <taxon>Vertebrata</taxon>
        <taxon>Euteleostomi</taxon>
        <taxon>Actinopterygii</taxon>
        <taxon>Neopterygii</taxon>
        <taxon>Teleostei</taxon>
        <taxon>Neoteleostei</taxon>
        <taxon>Acanthomorphata</taxon>
        <taxon>Carangaria</taxon>
        <taxon>Pleuronectiformes</taxon>
        <taxon>Pleuronectoidei</taxon>
        <taxon>Pleuronectidae</taxon>
        <taxon>Pleuronectes</taxon>
    </lineage>
</organism>